<reference evidence="3" key="1">
    <citation type="journal article" date="2019" name="Int. J. Syst. Evol. Microbiol.">
        <title>The Global Catalogue of Microorganisms (GCM) 10K type strain sequencing project: providing services to taxonomists for standard genome sequencing and annotation.</title>
        <authorList>
            <consortium name="The Broad Institute Genomics Platform"/>
            <consortium name="The Broad Institute Genome Sequencing Center for Infectious Disease"/>
            <person name="Wu L."/>
            <person name="Ma J."/>
        </authorList>
    </citation>
    <scope>NUCLEOTIDE SEQUENCE [LARGE SCALE GENOMIC DNA]</scope>
    <source>
        <strain evidence="3">CGMCC 1.15774</strain>
    </source>
</reference>
<gene>
    <name evidence="2" type="ORF">ACFOWS_01565</name>
</gene>
<feature type="transmembrane region" description="Helical" evidence="1">
    <location>
        <begin position="190"/>
        <end position="208"/>
    </location>
</feature>
<dbReference type="RefSeq" id="WP_379762169.1">
    <property type="nucleotide sequence ID" value="NZ_JBHSCL010000002.1"/>
</dbReference>
<feature type="transmembrane region" description="Helical" evidence="1">
    <location>
        <begin position="112"/>
        <end position="130"/>
    </location>
</feature>
<evidence type="ECO:0000313" key="3">
    <source>
        <dbReference type="Proteomes" id="UP001595841"/>
    </source>
</evidence>
<proteinExistence type="predicted"/>
<name>A0ABV8PI44_9FLAO</name>
<evidence type="ECO:0008006" key="4">
    <source>
        <dbReference type="Google" id="ProtNLM"/>
    </source>
</evidence>
<dbReference type="Proteomes" id="UP001595841">
    <property type="component" value="Unassembled WGS sequence"/>
</dbReference>
<evidence type="ECO:0000256" key="1">
    <source>
        <dbReference type="SAM" id="Phobius"/>
    </source>
</evidence>
<organism evidence="2 3">
    <name type="scientific">Flagellimonas marina</name>
    <dbReference type="NCBI Taxonomy" id="1775168"/>
    <lineage>
        <taxon>Bacteria</taxon>
        <taxon>Pseudomonadati</taxon>
        <taxon>Bacteroidota</taxon>
        <taxon>Flavobacteriia</taxon>
        <taxon>Flavobacteriales</taxon>
        <taxon>Flavobacteriaceae</taxon>
        <taxon>Flagellimonas</taxon>
    </lineage>
</organism>
<sequence length="218" mass="26035">MEISRSDIVKLIEEKKTDSFETHLWTIIKRDSRPSGEIGNREIKVWKMNFWNGLFYPIFHFDLNKDDHLIKISDRINPAGRLFLSLFCILTCIPWFYWVFDDFDLSQNWPKILFGFIFLGTLVIIGFRIYKMEKEIQLEEIYDLLDMEIENSSTEKEWGWKKILLRSITYPLSFFLIAVSIFFVLKQGNYFTAIATLTIVGFYLYSDLKIIFKKKKSK</sequence>
<keyword evidence="1" id="KW-1133">Transmembrane helix</keyword>
<keyword evidence="3" id="KW-1185">Reference proteome</keyword>
<evidence type="ECO:0000313" key="2">
    <source>
        <dbReference type="EMBL" id="MFC4218800.1"/>
    </source>
</evidence>
<comment type="caution">
    <text evidence="2">The sequence shown here is derived from an EMBL/GenBank/DDBJ whole genome shotgun (WGS) entry which is preliminary data.</text>
</comment>
<accession>A0ABV8PI44</accession>
<dbReference type="EMBL" id="JBHSCL010000002">
    <property type="protein sequence ID" value="MFC4218800.1"/>
    <property type="molecule type" value="Genomic_DNA"/>
</dbReference>
<feature type="transmembrane region" description="Helical" evidence="1">
    <location>
        <begin position="163"/>
        <end position="184"/>
    </location>
</feature>
<protein>
    <recommendedName>
        <fullName evidence="4">DUF443 family protein</fullName>
    </recommendedName>
</protein>
<keyword evidence="1" id="KW-0472">Membrane</keyword>
<feature type="transmembrane region" description="Helical" evidence="1">
    <location>
        <begin position="82"/>
        <end position="100"/>
    </location>
</feature>
<keyword evidence="1" id="KW-0812">Transmembrane</keyword>